<keyword evidence="3" id="KW-1185">Reference proteome</keyword>
<evidence type="ECO:0000313" key="2">
    <source>
        <dbReference type="EMBL" id="CAB9517645.1"/>
    </source>
</evidence>
<gene>
    <name evidence="2" type="ORF">SEMRO_870_G213690.1</name>
</gene>
<comment type="caution">
    <text evidence="2">The sequence shown here is derived from an EMBL/GenBank/DDBJ whole genome shotgun (WGS) entry which is preliminary data.</text>
</comment>
<protein>
    <submittedName>
        <fullName evidence="2">Uncharacterized protein</fullName>
    </submittedName>
</protein>
<dbReference type="OrthoDB" id="47029at2759"/>
<accession>A0A9N8HM60</accession>
<reference evidence="2" key="1">
    <citation type="submission" date="2020-06" db="EMBL/GenBank/DDBJ databases">
        <authorList>
            <consortium name="Plant Systems Biology data submission"/>
        </authorList>
    </citation>
    <scope>NUCLEOTIDE SEQUENCE</scope>
    <source>
        <strain evidence="2">D6</strain>
    </source>
</reference>
<sequence length="319" mass="35735">MTIAQRVFTSLYHHDKQGKAEGICPATVPRILAVSAINKNQQRIFELRDLDRKLCEDRKTPLEHLQPGSLAKSTFRIVVTQGSFVLSNYANDQLQQDIARDRLVAAGEMTQEEADEAAEEWEQREWKIRWETFPSKLTEALVKYHVIVLVMRLYEHIASTMVDKFTLDSYTLDTFKHSKRIDAKEKDNSIQVGRQMFSACWSANLIAFLADYSVHQVILGYGYYRYVQQRRKKRQLSEFATDSSSSANDNNDNDDDDQKPPIAKQSAVLVLSRTLGLTFTATGGAVGSMILPGWGTLLGSNFGDSLGGVVADATSAMVG</sequence>
<feature type="region of interest" description="Disordered" evidence="1">
    <location>
        <begin position="237"/>
        <end position="261"/>
    </location>
</feature>
<name>A0A9N8HM60_9STRA</name>
<evidence type="ECO:0000256" key="1">
    <source>
        <dbReference type="SAM" id="MobiDB-lite"/>
    </source>
</evidence>
<dbReference type="EMBL" id="CAICTM010000869">
    <property type="protein sequence ID" value="CAB9517645.1"/>
    <property type="molecule type" value="Genomic_DNA"/>
</dbReference>
<evidence type="ECO:0000313" key="3">
    <source>
        <dbReference type="Proteomes" id="UP001153069"/>
    </source>
</evidence>
<dbReference type="AlphaFoldDB" id="A0A9N8HM60"/>
<dbReference type="Proteomes" id="UP001153069">
    <property type="component" value="Unassembled WGS sequence"/>
</dbReference>
<organism evidence="2 3">
    <name type="scientific">Seminavis robusta</name>
    <dbReference type="NCBI Taxonomy" id="568900"/>
    <lineage>
        <taxon>Eukaryota</taxon>
        <taxon>Sar</taxon>
        <taxon>Stramenopiles</taxon>
        <taxon>Ochrophyta</taxon>
        <taxon>Bacillariophyta</taxon>
        <taxon>Bacillariophyceae</taxon>
        <taxon>Bacillariophycidae</taxon>
        <taxon>Naviculales</taxon>
        <taxon>Naviculaceae</taxon>
        <taxon>Seminavis</taxon>
    </lineage>
</organism>
<proteinExistence type="predicted"/>